<evidence type="ECO:0000256" key="8">
    <source>
        <dbReference type="ARBA" id="ARBA00023133"/>
    </source>
</evidence>
<comment type="function">
    <text evidence="1 11">Catalyzes the 6-electron oxidation of protoporphyrinogen-IX to form protoporphyrin-IX.</text>
</comment>
<dbReference type="PANTHER" id="PTHR42923:SF3">
    <property type="entry name" value="PROTOPORPHYRINOGEN OXIDASE"/>
    <property type="match status" value="1"/>
</dbReference>
<comment type="pathway">
    <text evidence="2 11">Porphyrin-containing compound metabolism; protoporphyrin-IX biosynthesis; protoporphyrin-IX from protoporphyrinogen-IX: step 1/1.</text>
</comment>
<comment type="cofactor">
    <cofactor evidence="11">
        <name>FAD</name>
        <dbReference type="ChEBI" id="CHEBI:57692"/>
    </cofactor>
    <text evidence="11">Binds 1 FAD per subunit.</text>
</comment>
<keyword evidence="8 11" id="KW-0350">Heme biosynthesis</keyword>
<evidence type="ECO:0000259" key="12">
    <source>
        <dbReference type="Pfam" id="PF01593"/>
    </source>
</evidence>
<name>A0A9P0GWC2_PHACE</name>
<reference evidence="13" key="1">
    <citation type="submission" date="2022-01" db="EMBL/GenBank/DDBJ databases">
        <authorList>
            <person name="King R."/>
        </authorList>
    </citation>
    <scope>NUCLEOTIDE SEQUENCE</scope>
</reference>
<evidence type="ECO:0000256" key="4">
    <source>
        <dbReference type="ARBA" id="ARBA00012867"/>
    </source>
</evidence>
<accession>A0A9P0GWC2</accession>
<dbReference type="InterPro" id="IPR036188">
    <property type="entry name" value="FAD/NAD-bd_sf"/>
</dbReference>
<keyword evidence="9 11" id="KW-0627">Porphyrin biosynthesis</keyword>
<keyword evidence="7 11" id="KW-0560">Oxidoreductase</keyword>
<dbReference type="GO" id="GO:0006782">
    <property type="term" value="P:protoporphyrinogen IX biosynthetic process"/>
    <property type="evidence" value="ECO:0007669"/>
    <property type="project" value="UniProtKB-UniRule"/>
</dbReference>
<dbReference type="InterPro" id="IPR050464">
    <property type="entry name" value="Zeta_carotene_desat/Oxidored"/>
</dbReference>
<dbReference type="GO" id="GO:0005743">
    <property type="term" value="C:mitochondrial inner membrane"/>
    <property type="evidence" value="ECO:0007669"/>
    <property type="project" value="UniProtKB-SubCell"/>
</dbReference>
<comment type="subcellular location">
    <subcellularLocation>
        <location evidence="11">Mitochondrion inner membrane</location>
    </subcellularLocation>
</comment>
<comment type="similarity">
    <text evidence="3 11">Belongs to the protoporphyrinogen/coproporphyrinogen oxidase family. Protoporphyrinogen oxidase subfamily.</text>
</comment>
<gene>
    <name evidence="13" type="ORF">PHAECO_LOCUS8934</name>
</gene>
<evidence type="ECO:0000256" key="9">
    <source>
        <dbReference type="ARBA" id="ARBA00023244"/>
    </source>
</evidence>
<keyword evidence="6 11" id="KW-0274">FAD</keyword>
<organism evidence="13 14">
    <name type="scientific">Phaedon cochleariae</name>
    <name type="common">Mustard beetle</name>
    <dbReference type="NCBI Taxonomy" id="80249"/>
    <lineage>
        <taxon>Eukaryota</taxon>
        <taxon>Metazoa</taxon>
        <taxon>Ecdysozoa</taxon>
        <taxon>Arthropoda</taxon>
        <taxon>Hexapoda</taxon>
        <taxon>Insecta</taxon>
        <taxon>Pterygota</taxon>
        <taxon>Neoptera</taxon>
        <taxon>Endopterygota</taxon>
        <taxon>Coleoptera</taxon>
        <taxon>Polyphaga</taxon>
        <taxon>Cucujiformia</taxon>
        <taxon>Chrysomeloidea</taxon>
        <taxon>Chrysomelidae</taxon>
        <taxon>Chrysomelinae</taxon>
        <taxon>Chrysomelini</taxon>
        <taxon>Phaedon</taxon>
    </lineage>
</organism>
<proteinExistence type="inferred from homology"/>
<dbReference type="Proteomes" id="UP001153737">
    <property type="component" value="Chromosome 5"/>
</dbReference>
<dbReference type="EMBL" id="OU896711">
    <property type="protein sequence ID" value="CAH1170198.1"/>
    <property type="molecule type" value="Genomic_DNA"/>
</dbReference>
<dbReference type="NCBIfam" id="TIGR00562">
    <property type="entry name" value="proto_IX_ox"/>
    <property type="match status" value="1"/>
</dbReference>
<reference evidence="13" key="2">
    <citation type="submission" date="2022-10" db="EMBL/GenBank/DDBJ databases">
        <authorList>
            <consortium name="ENA_rothamsted_submissions"/>
            <consortium name="culmorum"/>
            <person name="King R."/>
        </authorList>
    </citation>
    <scope>NUCLEOTIDE SEQUENCE</scope>
</reference>
<evidence type="ECO:0000256" key="2">
    <source>
        <dbReference type="ARBA" id="ARBA00005073"/>
    </source>
</evidence>
<keyword evidence="5 11" id="KW-0285">Flavoprotein</keyword>
<dbReference type="EC" id="1.3.3.4" evidence="4 11"/>
<keyword evidence="14" id="KW-1185">Reference proteome</keyword>
<dbReference type="InterPro" id="IPR004572">
    <property type="entry name" value="Protoporphyrinogen_oxidase"/>
</dbReference>
<dbReference type="AlphaFoldDB" id="A0A9P0GWC2"/>
<evidence type="ECO:0000256" key="11">
    <source>
        <dbReference type="RuleBase" id="RU367069"/>
    </source>
</evidence>
<dbReference type="GO" id="GO:0004729">
    <property type="term" value="F:oxygen-dependent protoporphyrinogen oxidase activity"/>
    <property type="evidence" value="ECO:0007669"/>
    <property type="project" value="UniProtKB-UniRule"/>
</dbReference>
<evidence type="ECO:0000256" key="10">
    <source>
        <dbReference type="ARBA" id="ARBA00047554"/>
    </source>
</evidence>
<dbReference type="InterPro" id="IPR002937">
    <property type="entry name" value="Amino_oxidase"/>
</dbReference>
<evidence type="ECO:0000256" key="3">
    <source>
        <dbReference type="ARBA" id="ARBA00010551"/>
    </source>
</evidence>
<dbReference type="Pfam" id="PF01593">
    <property type="entry name" value="Amino_oxidase"/>
    <property type="match status" value="1"/>
</dbReference>
<evidence type="ECO:0000313" key="13">
    <source>
        <dbReference type="EMBL" id="CAH1170198.1"/>
    </source>
</evidence>
<dbReference type="FunFam" id="3.50.50.60:FF:000193">
    <property type="entry name" value="Protoporphyrinogen oxidase"/>
    <property type="match status" value="1"/>
</dbReference>
<dbReference type="Gene3D" id="3.50.50.60">
    <property type="entry name" value="FAD/NAD(P)-binding domain"/>
    <property type="match status" value="1"/>
</dbReference>
<evidence type="ECO:0000313" key="14">
    <source>
        <dbReference type="Proteomes" id="UP001153737"/>
    </source>
</evidence>
<comment type="catalytic activity">
    <reaction evidence="10 11">
        <text>protoporphyrinogen IX + 3 O2 = protoporphyrin IX + 3 H2O2</text>
        <dbReference type="Rhea" id="RHEA:25576"/>
        <dbReference type="ChEBI" id="CHEBI:15379"/>
        <dbReference type="ChEBI" id="CHEBI:16240"/>
        <dbReference type="ChEBI" id="CHEBI:57306"/>
        <dbReference type="ChEBI" id="CHEBI:57307"/>
        <dbReference type="EC" id="1.3.3.4"/>
    </reaction>
</comment>
<dbReference type="PANTHER" id="PTHR42923">
    <property type="entry name" value="PROTOPORPHYRINOGEN OXIDASE"/>
    <property type="match status" value="1"/>
</dbReference>
<dbReference type="OrthoDB" id="419752at2759"/>
<sequence>MTTVILGGGLSGLSTAYYLTKKLASNPITLIESSHRLGGWIKSNHSKDIIFEEGPRTIRPHGDAAPNTLSLIEDLGLSDAVIPINSSHPAAKNRMIFVKDQLHSLPSSIKGLFKTQMPFSKPLILQLMKDITTPRKVIEDESIYDFVNRRFGKEVADYLISAMICGICAGNSKEISVNFLMKTLFRYEQDYGSISKGLIWNFFKKIKKPEIGSLSMKARQEKWSVYSLENGLEMLPKALHDNIKNKVSIETSTKCTDIEIFPELNNVILHLQNGKNISGSHVISCIPSEQLGILLQKQHPVLSDLLLQIKSATVAVVNVHFDKKLISREGFGFLVPPGEKLPILGVTYDSCIFPRGENTVLTVMMGGAWFEELFGKNPEKDFLLKIALDQLKKTLNISEKPVQSNVSILEKCIPQYVVGHSEKIEKINNYINKNKLPLSLCGASYYGVGINDVILSSKNAVDRLLKI</sequence>
<dbReference type="SUPFAM" id="SSF51905">
    <property type="entry name" value="FAD/NAD(P)-binding domain"/>
    <property type="match status" value="1"/>
</dbReference>
<evidence type="ECO:0000256" key="1">
    <source>
        <dbReference type="ARBA" id="ARBA00002600"/>
    </source>
</evidence>
<protein>
    <recommendedName>
        <fullName evidence="4 11">Protoporphyrinogen oxidase</fullName>
        <ecNumber evidence="4 11">1.3.3.4</ecNumber>
    </recommendedName>
</protein>
<evidence type="ECO:0000256" key="7">
    <source>
        <dbReference type="ARBA" id="ARBA00023002"/>
    </source>
</evidence>
<feature type="domain" description="Amine oxidase" evidence="12">
    <location>
        <begin position="10"/>
        <end position="465"/>
    </location>
</feature>
<evidence type="ECO:0000256" key="6">
    <source>
        <dbReference type="ARBA" id="ARBA00022827"/>
    </source>
</evidence>
<dbReference type="SUPFAM" id="SSF54373">
    <property type="entry name" value="FAD-linked reductases, C-terminal domain"/>
    <property type="match status" value="1"/>
</dbReference>
<evidence type="ECO:0000256" key="5">
    <source>
        <dbReference type="ARBA" id="ARBA00022630"/>
    </source>
</evidence>